<comment type="caution">
    <text evidence="2">The sequence shown here is derived from an EMBL/GenBank/DDBJ whole genome shotgun (WGS) entry which is preliminary data.</text>
</comment>
<evidence type="ECO:0000313" key="2">
    <source>
        <dbReference type="EMBL" id="OFC36906.1"/>
    </source>
</evidence>
<gene>
    <name evidence="2" type="ORF">BAE27_05115</name>
</gene>
<dbReference type="Pfam" id="PF04917">
    <property type="entry name" value="Shufflon_N"/>
    <property type="match status" value="1"/>
</dbReference>
<evidence type="ECO:0000313" key="3">
    <source>
        <dbReference type="Proteomes" id="UP000175616"/>
    </source>
</evidence>
<organism evidence="2 3">
    <name type="scientific">Acidithiobacillus caldus</name>
    <dbReference type="NCBI Taxonomy" id="33059"/>
    <lineage>
        <taxon>Bacteria</taxon>
        <taxon>Pseudomonadati</taxon>
        <taxon>Pseudomonadota</taxon>
        <taxon>Acidithiobacillia</taxon>
        <taxon>Acidithiobacillales</taxon>
        <taxon>Acidithiobacillaceae</taxon>
        <taxon>Acidithiobacillus</taxon>
    </lineage>
</organism>
<dbReference type="Proteomes" id="UP000175616">
    <property type="component" value="Unassembled WGS sequence"/>
</dbReference>
<dbReference type="EMBL" id="LZYE01000109">
    <property type="protein sequence ID" value="OFC36906.1"/>
    <property type="molecule type" value="Genomic_DNA"/>
</dbReference>
<accession>A0A1E7YNW4</accession>
<evidence type="ECO:0000259" key="1">
    <source>
        <dbReference type="Pfam" id="PF04917"/>
    </source>
</evidence>
<sequence length="520" mass="52378">MNPIAMLFTLIAVAVMVPIGVHVLNNQSRQTMATVAALQMARIQKAAEGYITANAAAIEGTATSTNPATITIPMLVNTGYLPNGFQANNPYGQTWEVQVLQPSPGQLQALVLSTGGNTVPTRSLGLAAQIAGAAGGVVGGGSGTSAVPGCGAGQACGVYSGWKVPTSGFNAQPGHLAALIEYSNGQIQNDYLYRVSVPGQPQLNQMQTNLDMGNNTINNAQNVNVNDDVTLGNPGSAQGGNPAGLQGQLGVDEPAGQGFPGGWGGGIHTWDIYANGTFGAGENGSLNAYMNDFDGGIGGGGEVVTNSPDGANYAYMQSNNNGSSVVANGTVQGGYVNSTGNVNAQNALTAGGGGYITDSGYGAVANTFTANVLGANYIYSNGNINASGQVQANYDVTLGTAGGTANIGQGCSPNGAIAANANGSGQVLTCNNGSWQAMGGTNFNIGTTGSASSDNGQAFNLGNWDLCYLMGSAWTYNGYAAVYPSGGPYSNGQYSWQAYATGFSNGNAPTTVAWVCGNFS</sequence>
<reference evidence="2 3" key="1">
    <citation type="submission" date="2016-06" db="EMBL/GenBank/DDBJ databases">
        <title>Gene turnover analysis identifies the evolutionary adaptation of the extremophile Acidithiobacillus caldus.</title>
        <authorList>
            <person name="Zhang X."/>
        </authorList>
    </citation>
    <scope>NUCLEOTIDE SEQUENCE [LARGE SCALE GENOMIC DNA]</scope>
    <source>
        <strain evidence="2 3">DX</strain>
    </source>
</reference>
<name>A0A1E7YNW4_9PROT</name>
<protein>
    <recommendedName>
        <fullName evidence="1">Bacterial shufflon protein N-terminal domain-containing protein</fullName>
    </recommendedName>
</protein>
<dbReference type="RefSeq" id="WP_070113786.1">
    <property type="nucleotide sequence ID" value="NZ_LZYF01000054.1"/>
</dbReference>
<proteinExistence type="predicted"/>
<dbReference type="AlphaFoldDB" id="A0A1E7YNW4"/>
<feature type="domain" description="Bacterial shufflon protein N-terminal" evidence="1">
    <location>
        <begin position="34"/>
        <end position="345"/>
    </location>
</feature>
<dbReference type="InterPro" id="IPR007001">
    <property type="entry name" value="Shufflon_N"/>
</dbReference>